<dbReference type="KEGG" id="aei:AOY20_11640"/>
<feature type="transmembrane region" description="Helical" evidence="1">
    <location>
        <begin position="7"/>
        <end position="28"/>
    </location>
</feature>
<evidence type="ECO:0000313" key="2">
    <source>
        <dbReference type="EMBL" id="ALH96130.1"/>
    </source>
</evidence>
<evidence type="ECO:0000256" key="1">
    <source>
        <dbReference type="SAM" id="Phobius"/>
    </source>
</evidence>
<evidence type="ECO:0000313" key="3">
    <source>
        <dbReference type="Proteomes" id="UP000064939"/>
    </source>
</evidence>
<organism evidence="2 3">
    <name type="scientific">Acinetobacter equi</name>
    <dbReference type="NCBI Taxonomy" id="1324350"/>
    <lineage>
        <taxon>Bacteria</taxon>
        <taxon>Pseudomonadati</taxon>
        <taxon>Pseudomonadota</taxon>
        <taxon>Gammaproteobacteria</taxon>
        <taxon>Moraxellales</taxon>
        <taxon>Moraxellaceae</taxon>
        <taxon>Acinetobacter</taxon>
    </lineage>
</organism>
<name>A0A0N9V9X2_9GAMM</name>
<gene>
    <name evidence="2" type="ORF">AOY20_11640</name>
</gene>
<feature type="transmembrane region" description="Helical" evidence="1">
    <location>
        <begin position="34"/>
        <end position="55"/>
    </location>
</feature>
<protein>
    <submittedName>
        <fullName evidence="2">Uncharacterized protein</fullName>
    </submittedName>
</protein>
<reference evidence="2 3" key="1">
    <citation type="journal article" date="2015" name="Int. J. Syst. Evol. Microbiol.">
        <title>Acinetobacter equi sp. nov. isolated from horse faeces.</title>
        <authorList>
            <person name="Poppel M.T."/>
            <person name="Skiebe E."/>
            <person name="Laue M."/>
            <person name="Bergmann H."/>
            <person name="Ebersberger I."/>
            <person name="Garn T."/>
            <person name="Fruth A."/>
            <person name="Baumgardt S."/>
            <person name="Busse H.J."/>
            <person name="Wilharm G."/>
        </authorList>
    </citation>
    <scope>NUCLEOTIDE SEQUENCE [LARGE SCALE GENOMIC DNA]</scope>
    <source>
        <strain evidence="2 3">114</strain>
    </source>
</reference>
<dbReference type="EMBL" id="CP012808">
    <property type="protein sequence ID" value="ALH96130.1"/>
    <property type="molecule type" value="Genomic_DNA"/>
</dbReference>
<keyword evidence="3" id="KW-1185">Reference proteome</keyword>
<feature type="transmembrane region" description="Helical" evidence="1">
    <location>
        <begin position="62"/>
        <end position="81"/>
    </location>
</feature>
<proteinExistence type="predicted"/>
<sequence>MKDWLKFIFLPLFLFIILSSLIYLISLISIENKVLQILIQLISSLSIILIPYSMLRLALTHAYTLTLIYMLGIATTIMLLQADFSFAQLDYKFIYISLFWIVCAIAIHFFYTDKKIKLRNNE</sequence>
<dbReference type="AlphaFoldDB" id="A0A0N9V9X2"/>
<accession>A0A0N9V9X2</accession>
<dbReference type="RefSeq" id="WP_054582013.1">
    <property type="nucleotide sequence ID" value="NZ_CP012808.1"/>
</dbReference>
<feature type="transmembrane region" description="Helical" evidence="1">
    <location>
        <begin position="93"/>
        <end position="111"/>
    </location>
</feature>
<dbReference type="Proteomes" id="UP000064939">
    <property type="component" value="Chromosome"/>
</dbReference>
<keyword evidence="1" id="KW-1133">Transmembrane helix</keyword>
<keyword evidence="1" id="KW-0472">Membrane</keyword>
<keyword evidence="1" id="KW-0812">Transmembrane</keyword>
<dbReference type="STRING" id="1324350.AOY20_11640"/>